<name>A0A5P2H2K0_9BURK</name>
<dbReference type="SUPFAM" id="SSF52113">
    <property type="entry name" value="BRCT domain"/>
    <property type="match status" value="1"/>
</dbReference>
<evidence type="ECO:0000313" key="18">
    <source>
        <dbReference type="EMBL" id="QET01934.1"/>
    </source>
</evidence>
<dbReference type="HAMAP" id="MF_01588">
    <property type="entry name" value="DNA_ligase_A"/>
    <property type="match status" value="1"/>
</dbReference>
<dbReference type="PROSITE" id="PS50172">
    <property type="entry name" value="BRCT"/>
    <property type="match status" value="1"/>
</dbReference>
<dbReference type="NCBIfam" id="TIGR00575">
    <property type="entry name" value="dnlj"/>
    <property type="match status" value="1"/>
</dbReference>
<dbReference type="InterPro" id="IPR001679">
    <property type="entry name" value="DNA_ligase"/>
</dbReference>
<dbReference type="SMART" id="SM00532">
    <property type="entry name" value="LIGANc"/>
    <property type="match status" value="1"/>
</dbReference>
<feature type="binding site" evidence="15">
    <location>
        <position position="442"/>
    </location>
    <ligand>
        <name>Zn(2+)</name>
        <dbReference type="ChEBI" id="CHEBI:29105"/>
    </ligand>
</feature>
<dbReference type="SMART" id="SM00278">
    <property type="entry name" value="HhH1"/>
    <property type="match status" value="4"/>
</dbReference>
<dbReference type="PIRSF" id="PIRSF001604">
    <property type="entry name" value="LigA"/>
    <property type="match status" value="1"/>
</dbReference>
<dbReference type="RefSeq" id="WP_150371981.1">
    <property type="nucleotide sequence ID" value="NZ_CP044065.1"/>
</dbReference>
<dbReference type="Proteomes" id="UP000322822">
    <property type="component" value="Chromosome 1"/>
</dbReference>
<dbReference type="InterPro" id="IPR010994">
    <property type="entry name" value="RuvA_2-like"/>
</dbReference>
<dbReference type="Gene3D" id="1.10.150.20">
    <property type="entry name" value="5' to 3' exonuclease, C-terminal subdomain"/>
    <property type="match status" value="2"/>
</dbReference>
<dbReference type="AlphaFoldDB" id="A0A5P2H2K0"/>
<dbReference type="PROSITE" id="PS01055">
    <property type="entry name" value="DNA_LIGASE_N1"/>
    <property type="match status" value="1"/>
</dbReference>
<dbReference type="FunFam" id="1.10.150.20:FF:000007">
    <property type="entry name" value="DNA ligase"/>
    <property type="match status" value="1"/>
</dbReference>
<dbReference type="FunFam" id="3.40.50.10190:FF:000054">
    <property type="entry name" value="DNA ligase"/>
    <property type="match status" value="1"/>
</dbReference>
<dbReference type="GO" id="GO:0006281">
    <property type="term" value="P:DNA repair"/>
    <property type="evidence" value="ECO:0007669"/>
    <property type="project" value="UniProtKB-KW"/>
</dbReference>
<feature type="binding site" evidence="15">
    <location>
        <position position="466"/>
    </location>
    <ligand>
        <name>Zn(2+)</name>
        <dbReference type="ChEBI" id="CHEBI:29105"/>
    </ligand>
</feature>
<dbReference type="Gene3D" id="6.20.10.30">
    <property type="match status" value="1"/>
</dbReference>
<evidence type="ECO:0000256" key="7">
    <source>
        <dbReference type="ARBA" id="ARBA00022763"/>
    </source>
</evidence>
<evidence type="ECO:0000256" key="16">
    <source>
        <dbReference type="RuleBase" id="RU000618"/>
    </source>
</evidence>
<dbReference type="CDD" id="cd17748">
    <property type="entry name" value="BRCT_DNA_ligase_like"/>
    <property type="match status" value="1"/>
</dbReference>
<protein>
    <recommendedName>
        <fullName evidence="3 15">DNA ligase</fullName>
        <ecNumber evidence="2 15">6.5.1.2</ecNumber>
    </recommendedName>
    <alternativeName>
        <fullName evidence="15">Polydeoxyribonucleotide synthase [NAD(+)]</fullName>
    </alternativeName>
</protein>
<dbReference type="FunFam" id="1.10.287.610:FF:000002">
    <property type="entry name" value="DNA ligase"/>
    <property type="match status" value="1"/>
</dbReference>
<comment type="cofactor">
    <cofactor evidence="15">
        <name>Mg(2+)</name>
        <dbReference type="ChEBI" id="CHEBI:18420"/>
    </cofactor>
    <cofactor evidence="15">
        <name>Mn(2+)</name>
        <dbReference type="ChEBI" id="CHEBI:29035"/>
    </cofactor>
</comment>
<evidence type="ECO:0000256" key="8">
    <source>
        <dbReference type="ARBA" id="ARBA00022833"/>
    </source>
</evidence>
<keyword evidence="6 15" id="KW-0479">Metal-binding</keyword>
<evidence type="ECO:0000256" key="1">
    <source>
        <dbReference type="ARBA" id="ARBA00004067"/>
    </source>
</evidence>
<dbReference type="Gene3D" id="3.40.50.10190">
    <property type="entry name" value="BRCT domain"/>
    <property type="match status" value="1"/>
</dbReference>
<gene>
    <name evidence="15 18" type="primary">ligA</name>
    <name evidence="18" type="ORF">FOB72_07670</name>
</gene>
<feature type="binding site" evidence="15">
    <location>
        <position position="207"/>
    </location>
    <ligand>
        <name>NAD(+)</name>
        <dbReference type="ChEBI" id="CHEBI:57540"/>
    </ligand>
</feature>
<dbReference type="Gene3D" id="2.40.50.140">
    <property type="entry name" value="Nucleic acid-binding proteins"/>
    <property type="match status" value="1"/>
</dbReference>
<keyword evidence="8 15" id="KW-0862">Zinc</keyword>
<dbReference type="PANTHER" id="PTHR23389">
    <property type="entry name" value="CHROMOSOME TRANSMISSION FIDELITY FACTOR 18"/>
    <property type="match status" value="1"/>
</dbReference>
<dbReference type="InterPro" id="IPR003583">
    <property type="entry name" value="Hlx-hairpin-Hlx_DNA-bd_motif"/>
</dbReference>
<dbReference type="EMBL" id="CP044065">
    <property type="protein sequence ID" value="QET01934.1"/>
    <property type="molecule type" value="Genomic_DNA"/>
</dbReference>
<dbReference type="InterPro" id="IPR036420">
    <property type="entry name" value="BRCT_dom_sf"/>
</dbReference>
<reference evidence="18 19" key="1">
    <citation type="submission" date="2019-09" db="EMBL/GenBank/DDBJ databases">
        <title>FDA dAtabase for Regulatory Grade micrObial Sequences (FDA-ARGOS): Supporting development and validation of Infectious Disease Dx tests.</title>
        <authorList>
            <person name="Sciortino C."/>
            <person name="Tallon L."/>
            <person name="Sadzewicz L."/>
            <person name="Vavikolanu K."/>
            <person name="Mehta A."/>
            <person name="Aluvathingal J."/>
            <person name="Nadendla S."/>
            <person name="Nandy P."/>
            <person name="Geyer C."/>
            <person name="Yan Y."/>
            <person name="Sichtig H."/>
        </authorList>
    </citation>
    <scope>NUCLEOTIDE SEQUENCE [LARGE SCALE GENOMIC DNA]</scope>
    <source>
        <strain evidence="18 19">FDAARGOS_664</strain>
    </source>
</reference>
<dbReference type="PROSITE" id="PS01056">
    <property type="entry name" value="DNA_LIGASE_N2"/>
    <property type="match status" value="1"/>
</dbReference>
<dbReference type="CDD" id="cd00114">
    <property type="entry name" value="LIGANc"/>
    <property type="match status" value="1"/>
</dbReference>
<feature type="binding site" evidence="15">
    <location>
        <position position="171"/>
    </location>
    <ligand>
        <name>NAD(+)</name>
        <dbReference type="ChEBI" id="CHEBI:57540"/>
    </ligand>
</feature>
<evidence type="ECO:0000256" key="12">
    <source>
        <dbReference type="ARBA" id="ARBA00023211"/>
    </source>
</evidence>
<keyword evidence="11 15" id="KW-0234">DNA repair</keyword>
<dbReference type="GO" id="GO:0046872">
    <property type="term" value="F:metal ion binding"/>
    <property type="evidence" value="ECO:0007669"/>
    <property type="project" value="UniProtKB-KW"/>
</dbReference>
<feature type="active site" description="N6-AMP-lysine intermediate" evidence="15">
    <location>
        <position position="150"/>
    </location>
</feature>
<comment type="catalytic activity">
    <reaction evidence="13 15 16">
        <text>NAD(+) + (deoxyribonucleotide)n-3'-hydroxyl + 5'-phospho-(deoxyribonucleotide)m = (deoxyribonucleotide)n+m + AMP + beta-nicotinamide D-nucleotide.</text>
        <dbReference type="EC" id="6.5.1.2"/>
    </reaction>
</comment>
<evidence type="ECO:0000256" key="5">
    <source>
        <dbReference type="ARBA" id="ARBA00022705"/>
    </source>
</evidence>
<keyword evidence="12 15" id="KW-0464">Manganese</keyword>
<dbReference type="InterPro" id="IPR001357">
    <property type="entry name" value="BRCT_dom"/>
</dbReference>
<dbReference type="InterPro" id="IPR041663">
    <property type="entry name" value="DisA/LigA_HHH"/>
</dbReference>
<comment type="function">
    <text evidence="1 15">DNA ligase that catalyzes the formation of phosphodiester linkages between 5'-phosphoryl and 3'-hydroxyl groups in double-stranded DNA using NAD as a coenzyme and as the energy source for the reaction. It is essential for DNA replication and repair of damaged DNA.</text>
</comment>
<dbReference type="Gene3D" id="1.10.287.610">
    <property type="entry name" value="Helix hairpin bin"/>
    <property type="match status" value="1"/>
</dbReference>
<dbReference type="Pfam" id="PF03120">
    <property type="entry name" value="OB_DNA_ligase"/>
    <property type="match status" value="1"/>
</dbReference>
<keyword evidence="4 15" id="KW-0436">Ligase</keyword>
<evidence type="ECO:0000256" key="14">
    <source>
        <dbReference type="ARBA" id="ARBA00060881"/>
    </source>
</evidence>
<dbReference type="FunFam" id="1.10.150.20:FF:000006">
    <property type="entry name" value="DNA ligase"/>
    <property type="match status" value="1"/>
</dbReference>
<dbReference type="NCBIfam" id="NF005932">
    <property type="entry name" value="PRK07956.1"/>
    <property type="match status" value="1"/>
</dbReference>
<dbReference type="Pfam" id="PF14520">
    <property type="entry name" value="HHH_5"/>
    <property type="match status" value="1"/>
</dbReference>
<dbReference type="InterPro" id="IPR004149">
    <property type="entry name" value="Znf_DNAligase_C4"/>
</dbReference>
<dbReference type="FunFam" id="2.40.50.140:FF:000012">
    <property type="entry name" value="DNA ligase"/>
    <property type="match status" value="1"/>
</dbReference>
<dbReference type="FunFam" id="3.30.470.30:FF:000001">
    <property type="entry name" value="DNA ligase"/>
    <property type="match status" value="1"/>
</dbReference>
<evidence type="ECO:0000256" key="13">
    <source>
        <dbReference type="ARBA" id="ARBA00034005"/>
    </source>
</evidence>
<dbReference type="SMART" id="SM00292">
    <property type="entry name" value="BRCT"/>
    <property type="match status" value="1"/>
</dbReference>
<feature type="binding site" evidence="15">
    <location>
        <position position="148"/>
    </location>
    <ligand>
        <name>NAD(+)</name>
        <dbReference type="ChEBI" id="CHEBI:57540"/>
    </ligand>
</feature>
<organism evidence="18 19">
    <name type="scientific">Cupriavidus pauculus</name>
    <dbReference type="NCBI Taxonomy" id="82633"/>
    <lineage>
        <taxon>Bacteria</taxon>
        <taxon>Pseudomonadati</taxon>
        <taxon>Pseudomonadota</taxon>
        <taxon>Betaproteobacteria</taxon>
        <taxon>Burkholderiales</taxon>
        <taxon>Burkholderiaceae</taxon>
        <taxon>Cupriavidus</taxon>
    </lineage>
</organism>
<evidence type="ECO:0000313" key="19">
    <source>
        <dbReference type="Proteomes" id="UP000322822"/>
    </source>
</evidence>
<dbReference type="SUPFAM" id="SSF50249">
    <property type="entry name" value="Nucleic acid-binding proteins"/>
    <property type="match status" value="1"/>
</dbReference>
<evidence type="ECO:0000256" key="9">
    <source>
        <dbReference type="ARBA" id="ARBA00022842"/>
    </source>
</evidence>
<dbReference type="InterPro" id="IPR004150">
    <property type="entry name" value="NAD_DNA_ligase_OB"/>
</dbReference>
<dbReference type="GO" id="GO:0003911">
    <property type="term" value="F:DNA ligase (NAD+) activity"/>
    <property type="evidence" value="ECO:0007669"/>
    <property type="project" value="UniProtKB-UniRule"/>
</dbReference>
<keyword evidence="7 15" id="KW-0227">DNA damage</keyword>
<dbReference type="GO" id="GO:0005829">
    <property type="term" value="C:cytosol"/>
    <property type="evidence" value="ECO:0007669"/>
    <property type="project" value="TreeGrafter"/>
</dbReference>
<dbReference type="GO" id="GO:0003677">
    <property type="term" value="F:DNA binding"/>
    <property type="evidence" value="ECO:0007669"/>
    <property type="project" value="InterPro"/>
</dbReference>
<dbReference type="InterPro" id="IPR013840">
    <property type="entry name" value="DNAligase_N"/>
</dbReference>
<comment type="similarity">
    <text evidence="14 15">Belongs to the NAD-dependent DNA ligase family. LigA subfamily.</text>
</comment>
<evidence type="ECO:0000256" key="6">
    <source>
        <dbReference type="ARBA" id="ARBA00022723"/>
    </source>
</evidence>
<keyword evidence="10 15" id="KW-0520">NAD</keyword>
<dbReference type="OrthoDB" id="9759736at2"/>
<sequence length="711" mass="76589">MTGKTRGAQASTSAPAERVQWLREELDRHSYQYYVLDAPTIPDADYDALFGELQALETEHPELLTDDSPTQRVGGAPLAAFDAVRHRVPMLSLNNGFEDDDVVNFDRRCAQGLGRPAPVPAADAPQDLFSQAEETARVPDNAVEYACELKFDGLAMSLRYEGGKLVQAATRGDGETGEDVTANVRTIKAIPLKLRGEAPAVLEVRGEVFMYREDFDKLNARQAEAGEKTFVNPRNAAAGSLRQLDPRITAKRPLSFFAYGLGELQGADRPVTHSVMLDGFARLGLPVCAERRVVKGAPGLLAFYRDIGARRDQLPYDIDGVVYKVNALAEQEQLGFVSRAPRFALAHKFPAQEMTTIVEDIEVQVGRTGAITPVARLAPVFVGGVTVTNATLHNEDEIRRKDVHIGDTVIVRRAGDVIPEVVAVVAERRPADARAFVMPTACPVCGSHIEKLEGEAIARCTGGLICAAQRKQALLHFAQRRAMDIEGLGDKLVEQLVDQGIVRTPADLYKLGVMKLAALDRMADKSAANIVEAIERSRTPMLNRFIFALGIRHVGESTAKDLAKHFGRLQAVMDADEAALLEVNDVGPVVAQSIANFFAEEHNRQVIEDLLASGVTPSESEPAARVPAPLAGKTFVLTGTLPTLSREEAKERLEALGAKVAGSVSKKTDYVVAGAEAGSKLEKAQSLGVAVIDEDGMLALLAELAGDASAG</sequence>
<keyword evidence="9 15" id="KW-0460">Magnesium</keyword>
<feature type="binding site" evidence="15">
    <location>
        <position position="445"/>
    </location>
    <ligand>
        <name>Zn(2+)</name>
        <dbReference type="ChEBI" id="CHEBI:29105"/>
    </ligand>
</feature>
<dbReference type="PANTHER" id="PTHR23389:SF9">
    <property type="entry name" value="DNA LIGASE"/>
    <property type="match status" value="1"/>
</dbReference>
<evidence type="ECO:0000256" key="2">
    <source>
        <dbReference type="ARBA" id="ARBA00012722"/>
    </source>
</evidence>
<dbReference type="EC" id="6.5.1.2" evidence="2 15"/>
<dbReference type="Pfam" id="PF03119">
    <property type="entry name" value="DNA_ligase_ZBD"/>
    <property type="match status" value="1"/>
</dbReference>
<dbReference type="InterPro" id="IPR012340">
    <property type="entry name" value="NA-bd_OB-fold"/>
</dbReference>
<dbReference type="SUPFAM" id="SSF56091">
    <property type="entry name" value="DNA ligase/mRNA capping enzyme, catalytic domain"/>
    <property type="match status" value="1"/>
</dbReference>
<feature type="binding site" evidence="15">
    <location>
        <begin position="92"/>
        <end position="93"/>
    </location>
    <ligand>
        <name>NAD(+)</name>
        <dbReference type="ChEBI" id="CHEBI:57540"/>
    </ligand>
</feature>
<evidence type="ECO:0000256" key="4">
    <source>
        <dbReference type="ARBA" id="ARBA00022598"/>
    </source>
</evidence>
<keyword evidence="5 15" id="KW-0235">DNA replication</keyword>
<dbReference type="SUPFAM" id="SSF47781">
    <property type="entry name" value="RuvA domain 2-like"/>
    <property type="match status" value="1"/>
</dbReference>
<dbReference type="InterPro" id="IPR018239">
    <property type="entry name" value="DNA_ligase_AS"/>
</dbReference>
<dbReference type="Gene3D" id="3.30.470.30">
    <property type="entry name" value="DNA ligase/mRNA capping enzyme"/>
    <property type="match status" value="1"/>
</dbReference>
<dbReference type="Pfam" id="PF00533">
    <property type="entry name" value="BRCT"/>
    <property type="match status" value="1"/>
</dbReference>
<dbReference type="Pfam" id="PF12826">
    <property type="entry name" value="HHH_2"/>
    <property type="match status" value="1"/>
</dbReference>
<dbReference type="InterPro" id="IPR013839">
    <property type="entry name" value="DNAligase_adenylation"/>
</dbReference>
<evidence type="ECO:0000259" key="17">
    <source>
        <dbReference type="PROSITE" id="PS50172"/>
    </source>
</evidence>
<dbReference type="Pfam" id="PF01653">
    <property type="entry name" value="DNA_ligase_aden"/>
    <property type="match status" value="1"/>
</dbReference>
<proteinExistence type="inferred from homology"/>
<accession>A0A5P2H2K0</accession>
<evidence type="ECO:0000256" key="10">
    <source>
        <dbReference type="ARBA" id="ARBA00023027"/>
    </source>
</evidence>
<evidence type="ECO:0000256" key="3">
    <source>
        <dbReference type="ARBA" id="ARBA00013308"/>
    </source>
</evidence>
<feature type="binding site" evidence="15">
    <location>
        <position position="348"/>
    </location>
    <ligand>
        <name>NAD(+)</name>
        <dbReference type="ChEBI" id="CHEBI:57540"/>
    </ligand>
</feature>
<comment type="caution">
    <text evidence="15">Lacks conserved residue(s) required for the propagation of feature annotation.</text>
</comment>
<feature type="binding site" evidence="15">
    <location>
        <position position="324"/>
    </location>
    <ligand>
        <name>NAD(+)</name>
        <dbReference type="ChEBI" id="CHEBI:57540"/>
    </ligand>
</feature>
<feature type="binding site" evidence="15">
    <location>
        <begin position="43"/>
        <end position="47"/>
    </location>
    <ligand>
        <name>NAD(+)</name>
        <dbReference type="ChEBI" id="CHEBI:57540"/>
    </ligand>
</feature>
<dbReference type="GO" id="GO:0006260">
    <property type="term" value="P:DNA replication"/>
    <property type="evidence" value="ECO:0007669"/>
    <property type="project" value="UniProtKB-KW"/>
</dbReference>
<evidence type="ECO:0000256" key="11">
    <source>
        <dbReference type="ARBA" id="ARBA00023204"/>
    </source>
</evidence>
<evidence type="ECO:0000256" key="15">
    <source>
        <dbReference type="HAMAP-Rule" id="MF_01588"/>
    </source>
</evidence>
<dbReference type="InterPro" id="IPR033136">
    <property type="entry name" value="DNA_ligase_CS"/>
</dbReference>
<feature type="domain" description="BRCT" evidence="17">
    <location>
        <begin position="625"/>
        <end position="701"/>
    </location>
</feature>